<feature type="chain" id="PRO_5001492338" evidence="1">
    <location>
        <begin position="21"/>
        <end position="126"/>
    </location>
</feature>
<sequence length="126" mass="13883">MRQIAHAAIAAALIAGPATAQLETAPAEEEEGFSLMQEGAELFFEGIMGEMEPAIEDFRGFARMAEPHLRALLSEMGPALMQVLDRIDDIANYEAPEILDNGDIIIRRKREAPEFVPDPDAPEYDI</sequence>
<evidence type="ECO:0000256" key="1">
    <source>
        <dbReference type="SAM" id="SignalP"/>
    </source>
</evidence>
<keyword evidence="3" id="KW-1185">Reference proteome</keyword>
<evidence type="ECO:0000313" key="3">
    <source>
        <dbReference type="Proteomes" id="UP000025047"/>
    </source>
</evidence>
<dbReference type="PATRIC" id="fig|1122180.6.peg.2643"/>
<organism evidence="2 3">
    <name type="scientific">Limimaricola hongkongensis DSM 17492</name>
    <dbReference type="NCBI Taxonomy" id="1122180"/>
    <lineage>
        <taxon>Bacteria</taxon>
        <taxon>Pseudomonadati</taxon>
        <taxon>Pseudomonadota</taxon>
        <taxon>Alphaproteobacteria</taxon>
        <taxon>Rhodobacterales</taxon>
        <taxon>Paracoccaceae</taxon>
        <taxon>Limimaricola</taxon>
    </lineage>
</organism>
<keyword evidence="1" id="KW-0732">Signal</keyword>
<reference evidence="2 3" key="1">
    <citation type="submission" date="2013-03" db="EMBL/GenBank/DDBJ databases">
        <authorList>
            <person name="Fiebig A."/>
            <person name="Goeker M."/>
            <person name="Klenk H.-P.P."/>
        </authorList>
    </citation>
    <scope>NUCLEOTIDE SEQUENCE [LARGE SCALE GENOMIC DNA]</scope>
    <source>
        <strain evidence="2 3">DSM 17492</strain>
    </source>
</reference>
<dbReference type="eggNOG" id="ENOG5032Z1N">
    <property type="taxonomic scope" value="Bacteria"/>
</dbReference>
<dbReference type="EMBL" id="APGJ01000007">
    <property type="protein sequence ID" value="EYD71016.1"/>
    <property type="molecule type" value="Genomic_DNA"/>
</dbReference>
<comment type="caution">
    <text evidence="2">The sequence shown here is derived from an EMBL/GenBank/DDBJ whole genome shotgun (WGS) entry which is preliminary data.</text>
</comment>
<dbReference type="AlphaFoldDB" id="A0A017H9I0"/>
<name>A0A017H9I0_9RHOB</name>
<gene>
    <name evidence="2" type="ORF">Lokhon_02661</name>
</gene>
<proteinExistence type="predicted"/>
<protein>
    <submittedName>
        <fullName evidence="2">ATPase of the AAA+ class</fullName>
    </submittedName>
</protein>
<dbReference type="Proteomes" id="UP000025047">
    <property type="component" value="Unassembled WGS sequence"/>
</dbReference>
<feature type="signal peptide" evidence="1">
    <location>
        <begin position="1"/>
        <end position="20"/>
    </location>
</feature>
<dbReference type="HOGENOM" id="CLU_148648_0_0_5"/>
<dbReference type="OrthoDB" id="7308154at2"/>
<evidence type="ECO:0000313" key="2">
    <source>
        <dbReference type="EMBL" id="EYD71016.1"/>
    </source>
</evidence>
<dbReference type="RefSeq" id="WP_017927110.1">
    <property type="nucleotide sequence ID" value="NZ_KB822995.1"/>
</dbReference>
<dbReference type="STRING" id="1122180.Lokhon_02661"/>
<accession>A0A017H9I0</accession>